<name>B4MEL4_DROVI</name>
<evidence type="ECO:0000313" key="14">
    <source>
        <dbReference type="Proteomes" id="UP000008792"/>
    </source>
</evidence>
<dbReference type="Pfam" id="PF00089">
    <property type="entry name" value="Trypsin"/>
    <property type="match status" value="1"/>
</dbReference>
<evidence type="ECO:0000256" key="6">
    <source>
        <dbReference type="ARBA" id="ARBA00022825"/>
    </source>
</evidence>
<dbReference type="SMART" id="SM00020">
    <property type="entry name" value="Tryp_SPc"/>
    <property type="match status" value="1"/>
</dbReference>
<evidence type="ECO:0000256" key="1">
    <source>
        <dbReference type="ARBA" id="ARBA00007664"/>
    </source>
</evidence>
<dbReference type="InterPro" id="IPR043504">
    <property type="entry name" value="Peptidase_S1_PA_chymotrypsin"/>
</dbReference>
<feature type="domain" description="Peptidase S1" evidence="12">
    <location>
        <begin position="49"/>
        <end position="292"/>
    </location>
</feature>
<evidence type="ECO:0000256" key="3">
    <source>
        <dbReference type="ARBA" id="ARBA00022729"/>
    </source>
</evidence>
<dbReference type="PANTHER" id="PTHR24276:SF97">
    <property type="entry name" value="GH13245P2-RELATED"/>
    <property type="match status" value="1"/>
</dbReference>
<dbReference type="EMBL" id="CH940664">
    <property type="protein sequence ID" value="EDW62989.1"/>
    <property type="molecule type" value="Genomic_DNA"/>
</dbReference>
<reference evidence="13 14" key="1">
    <citation type="journal article" date="2007" name="Nature">
        <title>Evolution of genes and genomes on the Drosophila phylogeny.</title>
        <authorList>
            <consortium name="Drosophila 12 Genomes Consortium"/>
            <person name="Clark A.G."/>
            <person name="Eisen M.B."/>
            <person name="Smith D.R."/>
            <person name="Bergman C.M."/>
            <person name="Oliver B."/>
            <person name="Markow T.A."/>
            <person name="Kaufman T.C."/>
            <person name="Kellis M."/>
            <person name="Gelbart W."/>
            <person name="Iyer V.N."/>
            <person name="Pollard D.A."/>
            <person name="Sackton T.B."/>
            <person name="Larracuente A.M."/>
            <person name="Singh N.D."/>
            <person name="Abad J.P."/>
            <person name="Abt D.N."/>
            <person name="Adryan B."/>
            <person name="Aguade M."/>
            <person name="Akashi H."/>
            <person name="Anderson W.W."/>
            <person name="Aquadro C.F."/>
            <person name="Ardell D.H."/>
            <person name="Arguello R."/>
            <person name="Artieri C.G."/>
            <person name="Barbash D.A."/>
            <person name="Barker D."/>
            <person name="Barsanti P."/>
            <person name="Batterham P."/>
            <person name="Batzoglou S."/>
            <person name="Begun D."/>
            <person name="Bhutkar A."/>
            <person name="Blanco E."/>
            <person name="Bosak S.A."/>
            <person name="Bradley R.K."/>
            <person name="Brand A.D."/>
            <person name="Brent M.R."/>
            <person name="Brooks A.N."/>
            <person name="Brown R.H."/>
            <person name="Butlin R.K."/>
            <person name="Caggese C."/>
            <person name="Calvi B.R."/>
            <person name="Bernardo de Carvalho A."/>
            <person name="Caspi A."/>
            <person name="Castrezana S."/>
            <person name="Celniker S.E."/>
            <person name="Chang J.L."/>
            <person name="Chapple C."/>
            <person name="Chatterji S."/>
            <person name="Chinwalla A."/>
            <person name="Civetta A."/>
            <person name="Clifton S.W."/>
            <person name="Comeron J.M."/>
            <person name="Costello J.C."/>
            <person name="Coyne J.A."/>
            <person name="Daub J."/>
            <person name="David R.G."/>
            <person name="Delcher A.L."/>
            <person name="Delehaunty K."/>
            <person name="Do C.B."/>
            <person name="Ebling H."/>
            <person name="Edwards K."/>
            <person name="Eickbush T."/>
            <person name="Evans J.D."/>
            <person name="Filipski A."/>
            <person name="Findeiss S."/>
            <person name="Freyhult E."/>
            <person name="Fulton L."/>
            <person name="Fulton R."/>
            <person name="Garcia A.C."/>
            <person name="Gardiner A."/>
            <person name="Garfield D.A."/>
            <person name="Garvin B.E."/>
            <person name="Gibson G."/>
            <person name="Gilbert D."/>
            <person name="Gnerre S."/>
            <person name="Godfrey J."/>
            <person name="Good R."/>
            <person name="Gotea V."/>
            <person name="Gravely B."/>
            <person name="Greenberg A.J."/>
            <person name="Griffiths-Jones S."/>
            <person name="Gross S."/>
            <person name="Guigo R."/>
            <person name="Gustafson E.A."/>
            <person name="Haerty W."/>
            <person name="Hahn M.W."/>
            <person name="Halligan D.L."/>
            <person name="Halpern A.L."/>
            <person name="Halter G.M."/>
            <person name="Han M.V."/>
            <person name="Heger A."/>
            <person name="Hillier L."/>
            <person name="Hinrichs A.S."/>
            <person name="Holmes I."/>
            <person name="Hoskins R.A."/>
            <person name="Hubisz M.J."/>
            <person name="Hultmark D."/>
            <person name="Huntley M.A."/>
            <person name="Jaffe D.B."/>
            <person name="Jagadeeshan S."/>
            <person name="Jeck W.R."/>
            <person name="Johnson J."/>
            <person name="Jones C.D."/>
            <person name="Jordan W.C."/>
            <person name="Karpen G.H."/>
            <person name="Kataoka E."/>
            <person name="Keightley P.D."/>
            <person name="Kheradpour P."/>
            <person name="Kirkness E.F."/>
            <person name="Koerich L.B."/>
            <person name="Kristiansen K."/>
            <person name="Kudrna D."/>
            <person name="Kulathinal R.J."/>
            <person name="Kumar S."/>
            <person name="Kwok R."/>
            <person name="Lander E."/>
            <person name="Langley C.H."/>
            <person name="Lapoint R."/>
            <person name="Lazzaro B.P."/>
            <person name="Lee S.J."/>
            <person name="Levesque L."/>
            <person name="Li R."/>
            <person name="Lin C.F."/>
            <person name="Lin M.F."/>
            <person name="Lindblad-Toh K."/>
            <person name="Llopart A."/>
            <person name="Long M."/>
            <person name="Low L."/>
            <person name="Lozovsky E."/>
            <person name="Lu J."/>
            <person name="Luo M."/>
            <person name="Machado C.A."/>
            <person name="Makalowski W."/>
            <person name="Marzo M."/>
            <person name="Matsuda M."/>
            <person name="Matzkin L."/>
            <person name="McAllister B."/>
            <person name="McBride C.S."/>
            <person name="McKernan B."/>
            <person name="McKernan K."/>
            <person name="Mendez-Lago M."/>
            <person name="Minx P."/>
            <person name="Mollenhauer M.U."/>
            <person name="Montooth K."/>
            <person name="Mount S.M."/>
            <person name="Mu X."/>
            <person name="Myers E."/>
            <person name="Negre B."/>
            <person name="Newfeld S."/>
            <person name="Nielsen R."/>
            <person name="Noor M.A."/>
            <person name="O'Grady P."/>
            <person name="Pachter L."/>
            <person name="Papaceit M."/>
            <person name="Parisi M.J."/>
            <person name="Parisi M."/>
            <person name="Parts L."/>
            <person name="Pedersen J.S."/>
            <person name="Pesole G."/>
            <person name="Phillippy A.M."/>
            <person name="Ponting C.P."/>
            <person name="Pop M."/>
            <person name="Porcelli D."/>
            <person name="Powell J.R."/>
            <person name="Prohaska S."/>
            <person name="Pruitt K."/>
            <person name="Puig M."/>
            <person name="Quesneville H."/>
            <person name="Ram K.R."/>
            <person name="Rand D."/>
            <person name="Rasmussen M.D."/>
            <person name="Reed L.K."/>
            <person name="Reenan R."/>
            <person name="Reily A."/>
            <person name="Remington K.A."/>
            <person name="Rieger T.T."/>
            <person name="Ritchie M.G."/>
            <person name="Robin C."/>
            <person name="Rogers Y.H."/>
            <person name="Rohde C."/>
            <person name="Rozas J."/>
            <person name="Rubenfield M.J."/>
            <person name="Ruiz A."/>
            <person name="Russo S."/>
            <person name="Salzberg S.L."/>
            <person name="Sanchez-Gracia A."/>
            <person name="Saranga D.J."/>
            <person name="Sato H."/>
            <person name="Schaeffer S.W."/>
            <person name="Schatz M.C."/>
            <person name="Schlenke T."/>
            <person name="Schwartz R."/>
            <person name="Segarra C."/>
            <person name="Singh R.S."/>
            <person name="Sirot L."/>
            <person name="Sirota M."/>
            <person name="Sisneros N.B."/>
            <person name="Smith C.D."/>
            <person name="Smith T.F."/>
            <person name="Spieth J."/>
            <person name="Stage D.E."/>
            <person name="Stark A."/>
            <person name="Stephan W."/>
            <person name="Strausberg R.L."/>
            <person name="Strempel S."/>
            <person name="Sturgill D."/>
            <person name="Sutton G."/>
            <person name="Sutton G.G."/>
            <person name="Tao W."/>
            <person name="Teichmann S."/>
            <person name="Tobari Y.N."/>
            <person name="Tomimura Y."/>
            <person name="Tsolas J.M."/>
            <person name="Valente V.L."/>
            <person name="Venter E."/>
            <person name="Venter J.C."/>
            <person name="Vicario S."/>
            <person name="Vieira F.G."/>
            <person name="Vilella A.J."/>
            <person name="Villasante A."/>
            <person name="Walenz B."/>
            <person name="Wang J."/>
            <person name="Wasserman M."/>
            <person name="Watts T."/>
            <person name="Wilson D."/>
            <person name="Wilson R.K."/>
            <person name="Wing R.A."/>
            <person name="Wolfner M.F."/>
            <person name="Wong A."/>
            <person name="Wong G.K."/>
            <person name="Wu C.I."/>
            <person name="Wu G."/>
            <person name="Yamamoto D."/>
            <person name="Yang H.P."/>
            <person name="Yang S.P."/>
            <person name="Yorke J.A."/>
            <person name="Yoshida K."/>
            <person name="Zdobnov E."/>
            <person name="Zhang P."/>
            <person name="Zhang Y."/>
            <person name="Zimin A.V."/>
            <person name="Baldwin J."/>
            <person name="Abdouelleil A."/>
            <person name="Abdulkadir J."/>
            <person name="Abebe A."/>
            <person name="Abera B."/>
            <person name="Abreu J."/>
            <person name="Acer S.C."/>
            <person name="Aftuck L."/>
            <person name="Alexander A."/>
            <person name="An P."/>
            <person name="Anderson E."/>
            <person name="Anderson S."/>
            <person name="Arachi H."/>
            <person name="Azer M."/>
            <person name="Bachantsang P."/>
            <person name="Barry A."/>
            <person name="Bayul T."/>
            <person name="Berlin A."/>
            <person name="Bessette D."/>
            <person name="Bloom T."/>
            <person name="Blye J."/>
            <person name="Boguslavskiy L."/>
            <person name="Bonnet C."/>
            <person name="Boukhgalter B."/>
            <person name="Bourzgui I."/>
            <person name="Brown A."/>
            <person name="Cahill P."/>
            <person name="Channer S."/>
            <person name="Cheshatsang Y."/>
            <person name="Chuda L."/>
            <person name="Citroen M."/>
            <person name="Collymore A."/>
            <person name="Cooke P."/>
            <person name="Costello M."/>
            <person name="D'Aco K."/>
            <person name="Daza R."/>
            <person name="De Haan G."/>
            <person name="DeGray S."/>
            <person name="DeMaso C."/>
            <person name="Dhargay N."/>
            <person name="Dooley K."/>
            <person name="Dooley E."/>
            <person name="Doricent M."/>
            <person name="Dorje P."/>
            <person name="Dorjee K."/>
            <person name="Dupes A."/>
            <person name="Elong R."/>
            <person name="Falk J."/>
            <person name="Farina A."/>
            <person name="Faro S."/>
            <person name="Ferguson D."/>
            <person name="Fisher S."/>
            <person name="Foley C.D."/>
            <person name="Franke A."/>
            <person name="Friedrich D."/>
            <person name="Gadbois L."/>
            <person name="Gearin G."/>
            <person name="Gearin C.R."/>
            <person name="Giannoukos G."/>
            <person name="Goode T."/>
            <person name="Graham J."/>
            <person name="Grandbois E."/>
            <person name="Grewal S."/>
            <person name="Gyaltsen K."/>
            <person name="Hafez N."/>
            <person name="Hagos B."/>
            <person name="Hall J."/>
            <person name="Henson C."/>
            <person name="Hollinger A."/>
            <person name="Honan T."/>
            <person name="Huard M.D."/>
            <person name="Hughes L."/>
            <person name="Hurhula B."/>
            <person name="Husby M.E."/>
            <person name="Kamat A."/>
            <person name="Kanga B."/>
            <person name="Kashin S."/>
            <person name="Khazanovich D."/>
            <person name="Kisner P."/>
            <person name="Lance K."/>
            <person name="Lara M."/>
            <person name="Lee W."/>
            <person name="Lennon N."/>
            <person name="Letendre F."/>
            <person name="LeVine R."/>
            <person name="Lipovsky A."/>
            <person name="Liu X."/>
            <person name="Liu J."/>
            <person name="Liu S."/>
            <person name="Lokyitsang T."/>
            <person name="Lokyitsang Y."/>
            <person name="Lubonja R."/>
            <person name="Lui A."/>
            <person name="MacDonald P."/>
            <person name="Magnisalis V."/>
            <person name="Maru K."/>
            <person name="Matthews C."/>
            <person name="McCusker W."/>
            <person name="McDonough S."/>
            <person name="Mehta T."/>
            <person name="Meldrim J."/>
            <person name="Meneus L."/>
            <person name="Mihai O."/>
            <person name="Mihalev A."/>
            <person name="Mihova T."/>
            <person name="Mittelman R."/>
            <person name="Mlenga V."/>
            <person name="Montmayeur A."/>
            <person name="Mulrain L."/>
            <person name="Navidi A."/>
            <person name="Naylor J."/>
            <person name="Negash T."/>
            <person name="Nguyen T."/>
            <person name="Nguyen N."/>
            <person name="Nicol R."/>
            <person name="Norbu C."/>
            <person name="Norbu N."/>
            <person name="Novod N."/>
            <person name="O'Neill B."/>
            <person name="Osman S."/>
            <person name="Markiewicz E."/>
            <person name="Oyono O.L."/>
            <person name="Patti C."/>
            <person name="Phunkhang P."/>
            <person name="Pierre F."/>
            <person name="Priest M."/>
            <person name="Raghuraman S."/>
            <person name="Rege F."/>
            <person name="Reyes R."/>
            <person name="Rise C."/>
            <person name="Rogov P."/>
            <person name="Ross K."/>
            <person name="Ryan E."/>
            <person name="Settipalli S."/>
            <person name="Shea T."/>
            <person name="Sherpa N."/>
            <person name="Shi L."/>
            <person name="Shih D."/>
            <person name="Sparrow T."/>
            <person name="Spaulding J."/>
            <person name="Stalker J."/>
            <person name="Stange-Thomann N."/>
            <person name="Stavropoulos S."/>
            <person name="Stone C."/>
            <person name="Strader C."/>
            <person name="Tesfaye S."/>
            <person name="Thomson T."/>
            <person name="Thoulutsang Y."/>
            <person name="Thoulutsang D."/>
            <person name="Topham K."/>
            <person name="Topping I."/>
            <person name="Tsamla T."/>
            <person name="Vassiliev H."/>
            <person name="Vo A."/>
            <person name="Wangchuk T."/>
            <person name="Wangdi T."/>
            <person name="Weiand M."/>
            <person name="Wilkinson J."/>
            <person name="Wilson A."/>
            <person name="Yadav S."/>
            <person name="Young G."/>
            <person name="Yu Q."/>
            <person name="Zembek L."/>
            <person name="Zhong D."/>
            <person name="Zimmer A."/>
            <person name="Zwirko Z."/>
            <person name="Jaffe D.B."/>
            <person name="Alvarez P."/>
            <person name="Brockman W."/>
            <person name="Butler J."/>
            <person name="Chin C."/>
            <person name="Gnerre S."/>
            <person name="Grabherr M."/>
            <person name="Kleber M."/>
            <person name="Mauceli E."/>
            <person name="MacCallum I."/>
        </authorList>
    </citation>
    <scope>NUCLEOTIDE SEQUENCE [LARGE SCALE GENOMIC DNA]</scope>
    <source>
        <strain evidence="14">Tucson 15010-1051.87</strain>
    </source>
</reference>
<dbReference type="Proteomes" id="UP000008792">
    <property type="component" value="Unassembled WGS sequence"/>
</dbReference>
<keyword evidence="4" id="KW-0222">Digestion</keyword>
<protein>
    <recommendedName>
        <fullName evidence="10">trypsin</fullName>
        <ecNumber evidence="10">3.4.21.4</ecNumber>
    </recommendedName>
</protein>
<dbReference type="HOGENOM" id="CLU_006842_7_0_1"/>
<evidence type="ECO:0000256" key="2">
    <source>
        <dbReference type="ARBA" id="ARBA00022670"/>
    </source>
</evidence>
<keyword evidence="8" id="KW-1015">Disulfide bond</keyword>
<dbReference type="STRING" id="7244.B4MEL4"/>
<dbReference type="InterPro" id="IPR009003">
    <property type="entry name" value="Peptidase_S1_PA"/>
</dbReference>
<dbReference type="InParanoid" id="B4MEL4"/>
<dbReference type="GO" id="GO:0004252">
    <property type="term" value="F:serine-type endopeptidase activity"/>
    <property type="evidence" value="ECO:0007669"/>
    <property type="project" value="UniProtKB-EC"/>
</dbReference>
<dbReference type="GO" id="GO:0006508">
    <property type="term" value="P:proteolysis"/>
    <property type="evidence" value="ECO:0007669"/>
    <property type="project" value="UniProtKB-KW"/>
</dbReference>
<keyword evidence="7" id="KW-0865">Zymogen</keyword>
<accession>B4MEL4</accession>
<dbReference type="InterPro" id="IPR001314">
    <property type="entry name" value="Peptidase_S1A"/>
</dbReference>
<keyword evidence="5 13" id="KW-0378">Hydrolase</keyword>
<proteinExistence type="inferred from homology"/>
<keyword evidence="2" id="KW-0645">Protease</keyword>
<dbReference type="OMA" id="GAGHICA"/>
<comment type="similarity">
    <text evidence="1">Belongs to the peptidase S1 family.</text>
</comment>
<dbReference type="InterPro" id="IPR001254">
    <property type="entry name" value="Trypsin_dom"/>
</dbReference>
<keyword evidence="14" id="KW-1185">Reference proteome</keyword>
<dbReference type="KEGG" id="dvi:6636040"/>
<feature type="chain" id="PRO_5002817801" description="trypsin" evidence="11">
    <location>
        <begin position="33"/>
        <end position="345"/>
    </location>
</feature>
<dbReference type="PANTHER" id="PTHR24276">
    <property type="entry name" value="POLYSERASE-RELATED"/>
    <property type="match status" value="1"/>
</dbReference>
<dbReference type="SMR" id="B4MEL4"/>
<evidence type="ECO:0000256" key="11">
    <source>
        <dbReference type="SAM" id="SignalP"/>
    </source>
</evidence>
<feature type="signal peptide" evidence="11">
    <location>
        <begin position="1"/>
        <end position="32"/>
    </location>
</feature>
<dbReference type="OrthoDB" id="6380398at2759"/>
<keyword evidence="6" id="KW-0720">Serine protease</keyword>
<dbReference type="InterPro" id="IPR050430">
    <property type="entry name" value="Peptidase_S1"/>
</dbReference>
<dbReference type="PRINTS" id="PR00722">
    <property type="entry name" value="CHYMOTRYPSIN"/>
</dbReference>
<evidence type="ECO:0000256" key="7">
    <source>
        <dbReference type="ARBA" id="ARBA00023145"/>
    </source>
</evidence>
<dbReference type="PhylomeDB" id="B4MEL4"/>
<evidence type="ECO:0000256" key="5">
    <source>
        <dbReference type="ARBA" id="ARBA00022801"/>
    </source>
</evidence>
<sequence>MDLLLYVNSGGKVSVILLLLILLWTTLDMTKAELNTTKVPGNHQLSMQILDNNTYADQAPVDYYVSLRQRHKETFRYGSGHVCGGALISPNVVATAAHCFVDQTRYDGSFLPISRFLVVLGSQPRFVRDEQALSFSLEWLLMNLTKFDTSTYDKDIALIILNATVPYIMQPIQFSETAAQPEATCHIRGWNNSQMEYYLGEMIRLNVTLIDERACKGASNLIEKFLRPGMLCASNANKDQLDGCTVDAGEPLLCDGKLVGISSWGIRCGMPQIPGVYANVTHYRHWIDNTIASYQLKDPQNPKYGHSELMRSDEFEDVARSSGTKFERLYRTILYLGIMLSLCYF</sequence>
<evidence type="ECO:0000256" key="8">
    <source>
        <dbReference type="ARBA" id="ARBA00023157"/>
    </source>
</evidence>
<organism evidence="13 14">
    <name type="scientific">Drosophila virilis</name>
    <name type="common">Fruit fly</name>
    <dbReference type="NCBI Taxonomy" id="7244"/>
    <lineage>
        <taxon>Eukaryota</taxon>
        <taxon>Metazoa</taxon>
        <taxon>Ecdysozoa</taxon>
        <taxon>Arthropoda</taxon>
        <taxon>Hexapoda</taxon>
        <taxon>Insecta</taxon>
        <taxon>Pterygota</taxon>
        <taxon>Neoptera</taxon>
        <taxon>Endopterygota</taxon>
        <taxon>Diptera</taxon>
        <taxon>Brachycera</taxon>
        <taxon>Muscomorpha</taxon>
        <taxon>Ephydroidea</taxon>
        <taxon>Drosophilidae</taxon>
        <taxon>Drosophila</taxon>
    </lineage>
</organism>
<dbReference type="PROSITE" id="PS50240">
    <property type="entry name" value="TRYPSIN_DOM"/>
    <property type="match status" value="1"/>
</dbReference>
<evidence type="ECO:0000256" key="4">
    <source>
        <dbReference type="ARBA" id="ARBA00022757"/>
    </source>
</evidence>
<dbReference type="eggNOG" id="KOG3627">
    <property type="taxonomic scope" value="Eukaryota"/>
</dbReference>
<evidence type="ECO:0000256" key="10">
    <source>
        <dbReference type="ARBA" id="ARBA00038868"/>
    </source>
</evidence>
<dbReference type="EC" id="3.4.21.4" evidence="10"/>
<evidence type="ECO:0000313" key="13">
    <source>
        <dbReference type="EMBL" id="EDW62989.1"/>
    </source>
</evidence>
<comment type="catalytic activity">
    <reaction evidence="9">
        <text>Preferential cleavage: Arg-|-Xaa, Lys-|-Xaa.</text>
        <dbReference type="EC" id="3.4.21.4"/>
    </reaction>
</comment>
<dbReference type="AlphaFoldDB" id="B4MEL4"/>
<keyword evidence="3 11" id="KW-0732">Signal</keyword>
<evidence type="ECO:0000256" key="9">
    <source>
        <dbReference type="ARBA" id="ARBA00036320"/>
    </source>
</evidence>
<dbReference type="Gene3D" id="2.40.10.10">
    <property type="entry name" value="Trypsin-like serine proteases"/>
    <property type="match status" value="1"/>
</dbReference>
<dbReference type="GO" id="GO:0007586">
    <property type="term" value="P:digestion"/>
    <property type="evidence" value="ECO:0007669"/>
    <property type="project" value="UniProtKB-KW"/>
</dbReference>
<dbReference type="MEROPS" id="S01.A77"/>
<gene>
    <name evidence="13" type="primary">Dvir\GJ14756</name>
    <name evidence="13" type="ORF">Dvir_GJ14756</name>
</gene>
<dbReference type="SUPFAM" id="SSF50494">
    <property type="entry name" value="Trypsin-like serine proteases"/>
    <property type="match status" value="1"/>
</dbReference>
<evidence type="ECO:0000259" key="12">
    <source>
        <dbReference type="PROSITE" id="PS50240"/>
    </source>
</evidence>
<dbReference type="CDD" id="cd00190">
    <property type="entry name" value="Tryp_SPc"/>
    <property type="match status" value="1"/>
</dbReference>